<dbReference type="AlphaFoldDB" id="A0A381R0U7"/>
<keyword evidence="5" id="KW-0573">Peptidoglycan synthesis</keyword>
<evidence type="ECO:0000313" key="9">
    <source>
        <dbReference type="EMBL" id="SUZ84864.1"/>
    </source>
</evidence>
<keyword evidence="3 8" id="KW-0812">Transmembrane</keyword>
<name>A0A381R0U7_9ZZZZ</name>
<dbReference type="PRINTS" id="PR01806">
    <property type="entry name" value="VIRFACTRMVIN"/>
</dbReference>
<feature type="transmembrane region" description="Helical" evidence="8">
    <location>
        <begin position="302"/>
        <end position="320"/>
    </location>
</feature>
<dbReference type="Pfam" id="PF03023">
    <property type="entry name" value="MurJ"/>
    <property type="match status" value="1"/>
</dbReference>
<dbReference type="HAMAP" id="MF_02078">
    <property type="entry name" value="MurJ_MviN"/>
    <property type="match status" value="1"/>
</dbReference>
<dbReference type="PANTHER" id="PTHR47019">
    <property type="entry name" value="LIPID II FLIPPASE MURJ"/>
    <property type="match status" value="1"/>
</dbReference>
<feature type="transmembrane region" description="Helical" evidence="8">
    <location>
        <begin position="470"/>
        <end position="487"/>
    </location>
</feature>
<dbReference type="InterPro" id="IPR051050">
    <property type="entry name" value="Lipid_II_flippase_MurJ/MviN"/>
</dbReference>
<protein>
    <recommendedName>
        <fullName evidence="10">Lipid II flippase MurJ</fullName>
    </recommendedName>
</protein>
<evidence type="ECO:0000256" key="2">
    <source>
        <dbReference type="ARBA" id="ARBA00022475"/>
    </source>
</evidence>
<feature type="transmembrane region" description="Helical" evidence="8">
    <location>
        <begin position="163"/>
        <end position="182"/>
    </location>
</feature>
<evidence type="ECO:0000256" key="1">
    <source>
        <dbReference type="ARBA" id="ARBA00004651"/>
    </source>
</evidence>
<feature type="transmembrane region" description="Helical" evidence="8">
    <location>
        <begin position="110"/>
        <end position="143"/>
    </location>
</feature>
<reference evidence="9" key="1">
    <citation type="submission" date="2018-05" db="EMBL/GenBank/DDBJ databases">
        <authorList>
            <person name="Lanie J.A."/>
            <person name="Ng W.-L."/>
            <person name="Kazmierczak K.M."/>
            <person name="Andrzejewski T.M."/>
            <person name="Davidsen T.M."/>
            <person name="Wayne K.J."/>
            <person name="Tettelin H."/>
            <person name="Glass J.I."/>
            <person name="Rusch D."/>
            <person name="Podicherti R."/>
            <person name="Tsui H.-C.T."/>
            <person name="Winkler M.E."/>
        </authorList>
    </citation>
    <scope>NUCLEOTIDE SEQUENCE</scope>
</reference>
<sequence>MSNMQTDSEKVDIDTSTLTHTDQALGVGSGLLKASSITGSMTMISRVLGLARDIVIARVFGTSDAADAFFLANKIPNFMRRLFAEGAFNQAFVPVLSEYRTNRSLADVQGLVNAVAGSLGGFLFLVSIIVIVAAPLIAVPIAYGFSDEPAKFELFVEMLRITFPYLLLISMTAMCSAVLNTYDRFAIPALTPALLNVSLIACSFLLAPYMREPELALAWGVLVGGFAQLLFQLPFLARIQLVPKPKLSKLHEGVIRIKKLMLPALFGVSVSQINLLFDTFIASLLVSGSVSWLYFSDRLMELPLGTFGIAIAIVVLPSLSRRHAEQSMEEFSKTLDWAFRLICLIAIPATLALILIAEPLLVTLFQNDNFSENDVMQASGSLRAYAAGLLAFMAIKIFAPGYYARQNTATPVRIGIIAMTTNMILNVVFYFYGLAHVGLALATSLAAFLNAGLLLVGLRADGVFRFQTGWFLFLARIIVANGVMAYFLVSMAGDWQQWSDWNNVTKIIRLAILVVGGMVLYGGMLFASGLRWKHIYH</sequence>
<keyword evidence="7 8" id="KW-0472">Membrane</keyword>
<gene>
    <name evidence="9" type="ORF">METZ01_LOCUS37718</name>
</gene>
<feature type="transmembrane region" description="Helical" evidence="8">
    <location>
        <begin position="260"/>
        <end position="282"/>
    </location>
</feature>
<keyword evidence="4" id="KW-0133">Cell shape</keyword>
<feature type="transmembrane region" description="Helical" evidence="8">
    <location>
        <begin position="189"/>
        <end position="210"/>
    </location>
</feature>
<feature type="transmembrane region" description="Helical" evidence="8">
    <location>
        <begin position="439"/>
        <end position="458"/>
    </location>
</feature>
<dbReference type="GO" id="GO:0015648">
    <property type="term" value="F:lipid-linked peptidoglycan transporter activity"/>
    <property type="evidence" value="ECO:0007669"/>
    <property type="project" value="TreeGrafter"/>
</dbReference>
<dbReference type="GO" id="GO:0034204">
    <property type="term" value="P:lipid translocation"/>
    <property type="evidence" value="ECO:0007669"/>
    <property type="project" value="TreeGrafter"/>
</dbReference>
<organism evidence="9">
    <name type="scientific">marine metagenome</name>
    <dbReference type="NCBI Taxonomy" id="408172"/>
    <lineage>
        <taxon>unclassified sequences</taxon>
        <taxon>metagenomes</taxon>
        <taxon>ecological metagenomes</taxon>
    </lineage>
</organism>
<keyword evidence="6 8" id="KW-1133">Transmembrane helix</keyword>
<dbReference type="CDD" id="cd13123">
    <property type="entry name" value="MATE_MurJ_like"/>
    <property type="match status" value="1"/>
</dbReference>
<evidence type="ECO:0000256" key="4">
    <source>
        <dbReference type="ARBA" id="ARBA00022960"/>
    </source>
</evidence>
<evidence type="ECO:0000256" key="5">
    <source>
        <dbReference type="ARBA" id="ARBA00022984"/>
    </source>
</evidence>
<feature type="transmembrane region" description="Helical" evidence="8">
    <location>
        <begin position="382"/>
        <end position="402"/>
    </location>
</feature>
<evidence type="ECO:0000256" key="6">
    <source>
        <dbReference type="ARBA" id="ARBA00022989"/>
    </source>
</evidence>
<dbReference type="PANTHER" id="PTHR47019:SF1">
    <property type="entry name" value="LIPID II FLIPPASE MURJ"/>
    <property type="match status" value="1"/>
</dbReference>
<proteinExistence type="inferred from homology"/>
<dbReference type="GO" id="GO:0008360">
    <property type="term" value="P:regulation of cell shape"/>
    <property type="evidence" value="ECO:0007669"/>
    <property type="project" value="UniProtKB-KW"/>
</dbReference>
<dbReference type="PIRSF" id="PIRSF002869">
    <property type="entry name" value="MviN"/>
    <property type="match status" value="1"/>
</dbReference>
<dbReference type="GO" id="GO:0009252">
    <property type="term" value="P:peptidoglycan biosynthetic process"/>
    <property type="evidence" value="ECO:0007669"/>
    <property type="project" value="UniProtKB-KW"/>
</dbReference>
<feature type="transmembrane region" description="Helical" evidence="8">
    <location>
        <begin position="341"/>
        <end position="362"/>
    </location>
</feature>
<feature type="transmembrane region" description="Helical" evidence="8">
    <location>
        <begin position="216"/>
        <end position="239"/>
    </location>
</feature>
<feature type="transmembrane region" description="Helical" evidence="8">
    <location>
        <begin position="414"/>
        <end position="433"/>
    </location>
</feature>
<feature type="transmembrane region" description="Helical" evidence="8">
    <location>
        <begin position="507"/>
        <end position="527"/>
    </location>
</feature>
<evidence type="ECO:0000256" key="7">
    <source>
        <dbReference type="ARBA" id="ARBA00023136"/>
    </source>
</evidence>
<evidence type="ECO:0000256" key="3">
    <source>
        <dbReference type="ARBA" id="ARBA00022692"/>
    </source>
</evidence>
<dbReference type="EMBL" id="UINC01001610">
    <property type="protein sequence ID" value="SUZ84864.1"/>
    <property type="molecule type" value="Genomic_DNA"/>
</dbReference>
<dbReference type="NCBIfam" id="TIGR01695">
    <property type="entry name" value="murJ_mviN"/>
    <property type="match status" value="1"/>
</dbReference>
<comment type="subcellular location">
    <subcellularLocation>
        <location evidence="1">Cell membrane</location>
        <topology evidence="1">Multi-pass membrane protein</topology>
    </subcellularLocation>
</comment>
<dbReference type="GO" id="GO:0005886">
    <property type="term" value="C:plasma membrane"/>
    <property type="evidence" value="ECO:0007669"/>
    <property type="project" value="UniProtKB-SubCell"/>
</dbReference>
<keyword evidence="2" id="KW-1003">Cell membrane</keyword>
<evidence type="ECO:0008006" key="10">
    <source>
        <dbReference type="Google" id="ProtNLM"/>
    </source>
</evidence>
<dbReference type="InterPro" id="IPR004268">
    <property type="entry name" value="MurJ"/>
</dbReference>
<evidence type="ECO:0000256" key="8">
    <source>
        <dbReference type="SAM" id="Phobius"/>
    </source>
</evidence>
<accession>A0A381R0U7</accession>